<dbReference type="InterPro" id="IPR011050">
    <property type="entry name" value="Pectin_lyase_fold/virulence"/>
</dbReference>
<dbReference type="AlphaFoldDB" id="A0A838XY29"/>
<sequence length="850" mass="83980">MNKIYRLVWNAGKNCWMAAAEIARSSGPRSATVRNAASLSLLGASLLAQAAPPLPTVTPTGSNTRSYVAPNGTTVVDIATANAAGVSNNQYTQYNVNSQGLILNNANTSQVTRQSQLAGQVYANVNLSNEASLILNQVVSSNRSTLAGFTEVLGSRADVVVANPNGITCSGCGFINTNRVTLSTGLPVLSGNGSLSGFNVTQGDILINGSGINASAQQILDLVSRSVSIGGQVNVPDFGVYTGPNRWSYITRSVTGSTSPVGSAPSFAIDTAGLGGMYANRIFLVSTEAGVGVRMLGNVAANSGDFTLTAAGSILLNNQLSATGNVAISANGNGSSLQLSDASLNAGQDLSLVSQGATSLSGSAIIASRDLSLTAASLSDSASSNSQSNNNVRFAGEDLTLAVSGSGTIDGTQWGSGSGQWQASYGDLTIGSHGATLYGSQTMQLTASSGDLALGKAQLKTTGDITLHASGAISTVADAAQGIETTAGNLALTAGNGLSNAGSISADNGSATLRVGGSLQNSGQLYAKSALDMADASGNGTESFSNTGSGQIISDGTLLLKGAAASNTASGWVQAGGYSSLQLASLNNAGTWLLSTGSGSTADSVSLSGALTDSGTLQSARAFNLTAGSADISGKLLASGNLGVTTSGNYTNESGGFTQAGQSLTVSAAALSNAGTLKAQALNLTASNGFTNTGSSEADSGNAVLRANGTLSNSGTLYASGNIDMADASGNSSEVFSNSGTVQAIGNLSLKGAAASNTASGWVQAGGYSSLQLASLNNAGSWLLSTGSGSTADSVSLSGALTDSGTLQSARAFNLTAGSADISGKLLASGNLGVTTSGNYTNESGGFTQA</sequence>
<evidence type="ECO:0000313" key="4">
    <source>
        <dbReference type="Proteomes" id="UP000545606"/>
    </source>
</evidence>
<dbReference type="InterPro" id="IPR012334">
    <property type="entry name" value="Pectin_lyas_fold"/>
</dbReference>
<dbReference type="InterPro" id="IPR024973">
    <property type="entry name" value="ESPR"/>
</dbReference>
<dbReference type="SUPFAM" id="SSF51126">
    <property type="entry name" value="Pectin lyase-like"/>
    <property type="match status" value="1"/>
</dbReference>
<dbReference type="InterPro" id="IPR008638">
    <property type="entry name" value="FhaB/CdiA-like_TPS"/>
</dbReference>
<comment type="caution">
    <text evidence="3">The sequence shown here is derived from an EMBL/GenBank/DDBJ whole genome shotgun (WGS) entry which is preliminary data.</text>
</comment>
<feature type="non-terminal residue" evidence="3">
    <location>
        <position position="850"/>
    </location>
</feature>
<dbReference type="EMBL" id="JACERN010000006">
    <property type="protein sequence ID" value="MBA4707286.1"/>
    <property type="molecule type" value="Genomic_DNA"/>
</dbReference>
<evidence type="ECO:0000256" key="1">
    <source>
        <dbReference type="SAM" id="SignalP"/>
    </source>
</evidence>
<dbReference type="Pfam" id="PF13018">
    <property type="entry name" value="ESPR"/>
    <property type="match status" value="1"/>
</dbReference>
<evidence type="ECO:0000313" key="3">
    <source>
        <dbReference type="EMBL" id="MBA4707286.1"/>
    </source>
</evidence>
<feature type="domain" description="Filamentous haemagglutinin FhaB/tRNA nuclease CdiA-like TPS" evidence="2">
    <location>
        <begin position="70"/>
        <end position="192"/>
    </location>
</feature>
<dbReference type="RefSeq" id="WP_181834605.1">
    <property type="nucleotide sequence ID" value="NZ_JACERN010000006.1"/>
</dbReference>
<reference evidence="3 4" key="1">
    <citation type="submission" date="2020-07" db="EMBL/GenBank/DDBJ databases">
        <title>Draft genome sequence of violacein-producing bacteria and related species.</title>
        <authorList>
            <person name="Wilson H.S."/>
            <person name="De Leon M.E."/>
        </authorList>
    </citation>
    <scope>NUCLEOTIDE SEQUENCE [LARGE SCALE GENOMIC DNA]</scope>
    <source>
        <strain evidence="3 4">HSC-21Su07</strain>
    </source>
</reference>
<evidence type="ECO:0000259" key="2">
    <source>
        <dbReference type="SMART" id="SM00912"/>
    </source>
</evidence>
<dbReference type="NCBIfam" id="TIGR01901">
    <property type="entry name" value="adhes_NPXG"/>
    <property type="match status" value="1"/>
</dbReference>
<dbReference type="Gene3D" id="2.160.20.10">
    <property type="entry name" value="Single-stranded right-handed beta-helix, Pectin lyase-like"/>
    <property type="match status" value="1"/>
</dbReference>
<name>A0A838XY29_9NEIS</name>
<feature type="chain" id="PRO_5032616460" evidence="1">
    <location>
        <begin position="51"/>
        <end position="850"/>
    </location>
</feature>
<dbReference type="Pfam" id="PF05860">
    <property type="entry name" value="TPS"/>
    <property type="match status" value="1"/>
</dbReference>
<gene>
    <name evidence="3" type="ORF">H2Z84_02625</name>
</gene>
<accession>A0A838XY29</accession>
<dbReference type="Proteomes" id="UP000545606">
    <property type="component" value="Unassembled WGS sequence"/>
</dbReference>
<proteinExistence type="predicted"/>
<dbReference type="SMART" id="SM00912">
    <property type="entry name" value="Haemagg_act"/>
    <property type="match status" value="1"/>
</dbReference>
<organism evidence="3 4">
    <name type="scientific">Aquitalea aquatica</name>
    <dbReference type="NCBI Taxonomy" id="3044273"/>
    <lineage>
        <taxon>Bacteria</taxon>
        <taxon>Pseudomonadati</taxon>
        <taxon>Pseudomonadota</taxon>
        <taxon>Betaproteobacteria</taxon>
        <taxon>Neisseriales</taxon>
        <taxon>Chromobacteriaceae</taxon>
        <taxon>Aquitalea</taxon>
    </lineage>
</organism>
<keyword evidence="1" id="KW-0732">Signal</keyword>
<protein>
    <submittedName>
        <fullName evidence="3">Filamentous hemagglutinin N-terminal domain-containing protein</fullName>
    </submittedName>
</protein>
<keyword evidence="4" id="KW-1185">Reference proteome</keyword>
<feature type="signal peptide" evidence="1">
    <location>
        <begin position="1"/>
        <end position="50"/>
    </location>
</feature>